<feature type="transmembrane region" description="Helical" evidence="1">
    <location>
        <begin position="64"/>
        <end position="85"/>
    </location>
</feature>
<dbReference type="InterPro" id="IPR007038">
    <property type="entry name" value="HupE_UreJ"/>
</dbReference>
<reference evidence="3 4" key="1">
    <citation type="submission" date="2016-10" db="EMBL/GenBank/DDBJ databases">
        <authorList>
            <person name="de Groot N.N."/>
        </authorList>
    </citation>
    <scope>NUCLEOTIDE SEQUENCE [LARGE SCALE GENOMIC DNA]</scope>
    <source>
        <strain evidence="3 4">CGMCC 1.3401</strain>
    </source>
</reference>
<dbReference type="EMBL" id="FMTM01000002">
    <property type="protein sequence ID" value="SCW46089.1"/>
    <property type="molecule type" value="Genomic_DNA"/>
</dbReference>
<keyword evidence="1" id="KW-1133">Transmembrane helix</keyword>
<dbReference type="PIRSF" id="PIRSF016919">
    <property type="entry name" value="HupE_UreJ"/>
    <property type="match status" value="1"/>
</dbReference>
<feature type="chain" id="PRO_5011740589" evidence="2">
    <location>
        <begin position="24"/>
        <end position="199"/>
    </location>
</feature>
<evidence type="ECO:0000313" key="4">
    <source>
        <dbReference type="Proteomes" id="UP000199542"/>
    </source>
</evidence>
<dbReference type="AlphaFoldDB" id="A0A1G4QPV9"/>
<dbReference type="Proteomes" id="UP000199542">
    <property type="component" value="Unassembled WGS sequence"/>
</dbReference>
<keyword evidence="1" id="KW-0812">Transmembrane</keyword>
<protein>
    <submittedName>
        <fullName evidence="3">Urease accessory protein</fullName>
    </submittedName>
</protein>
<feature type="transmembrane region" description="Helical" evidence="1">
    <location>
        <begin position="91"/>
        <end position="109"/>
    </location>
</feature>
<evidence type="ECO:0000313" key="3">
    <source>
        <dbReference type="EMBL" id="SCW46089.1"/>
    </source>
</evidence>
<evidence type="ECO:0000256" key="2">
    <source>
        <dbReference type="SAM" id="SignalP"/>
    </source>
</evidence>
<dbReference type="Pfam" id="PF04955">
    <property type="entry name" value="HupE_UreJ"/>
    <property type="match status" value="1"/>
</dbReference>
<keyword evidence="1" id="KW-0472">Membrane</keyword>
<proteinExistence type="predicted"/>
<feature type="transmembrane region" description="Helical" evidence="1">
    <location>
        <begin position="39"/>
        <end position="57"/>
    </location>
</feature>
<feature type="transmembrane region" description="Helical" evidence="1">
    <location>
        <begin position="116"/>
        <end position="132"/>
    </location>
</feature>
<feature type="signal peptide" evidence="2">
    <location>
        <begin position="1"/>
        <end position="23"/>
    </location>
</feature>
<keyword evidence="2" id="KW-0732">Signal</keyword>
<evidence type="ECO:0000256" key="1">
    <source>
        <dbReference type="SAM" id="Phobius"/>
    </source>
</evidence>
<name>A0A1G4QPV9_9HYPH</name>
<sequence length="199" mass="19784">MKSTFKSGLLALVATALPAAAYAHPVAGEAAGFAHGFSHPISGLDHVLAMIMVGVFAHQLGGRATWLVPATFVLVMALCGALGVAGIDIPFVEAGIALSVVVLGAVVAFNAKAPAAIAMAVVGLFAIFHGHAHGTEMPESAAGAAYGGGFLIATALLHAVGLGFGYATGRIGERRRFIVTRLAGGFAAVAGAGILVGMI</sequence>
<feature type="transmembrane region" description="Helical" evidence="1">
    <location>
        <begin position="178"/>
        <end position="198"/>
    </location>
</feature>
<feature type="transmembrane region" description="Helical" evidence="1">
    <location>
        <begin position="144"/>
        <end position="166"/>
    </location>
</feature>
<accession>A0A1G4QPV9</accession>
<organism evidence="3 4">
    <name type="scientific">Rhizobium mongolense subsp. loessense</name>
    <dbReference type="NCBI Taxonomy" id="158890"/>
    <lineage>
        <taxon>Bacteria</taxon>
        <taxon>Pseudomonadati</taxon>
        <taxon>Pseudomonadota</taxon>
        <taxon>Alphaproteobacteria</taxon>
        <taxon>Hyphomicrobiales</taxon>
        <taxon>Rhizobiaceae</taxon>
        <taxon>Rhizobium/Agrobacterium group</taxon>
        <taxon>Rhizobium</taxon>
    </lineage>
</organism>
<gene>
    <name evidence="3" type="ORF">SAMN02927900_01653</name>
</gene>
<dbReference type="RefSeq" id="WP_092584413.1">
    <property type="nucleotide sequence ID" value="NZ_FMTM01000002.1"/>
</dbReference>